<feature type="region of interest" description="Disordered" evidence="3">
    <location>
        <begin position="508"/>
        <end position="527"/>
    </location>
</feature>
<accession>A0A914DIV0</accession>
<dbReference type="InterPro" id="IPR008922">
    <property type="entry name" value="Di-copper_centre_dom_sf"/>
</dbReference>
<dbReference type="Pfam" id="PF00264">
    <property type="entry name" value="Tyrosinase"/>
    <property type="match status" value="1"/>
</dbReference>
<dbReference type="InterPro" id="IPR002227">
    <property type="entry name" value="Tyrosinase_Cu-bd"/>
</dbReference>
<dbReference type="SUPFAM" id="SSF48056">
    <property type="entry name" value="Di-copper centre-containing domain"/>
    <property type="match status" value="1"/>
</dbReference>
<keyword evidence="2" id="KW-0186">Copper</keyword>
<dbReference type="Proteomes" id="UP000887540">
    <property type="component" value="Unplaced"/>
</dbReference>
<sequence>MYIAISIFLLFYTAFGHEGHVHSGQTNDINEFVKNQEEKAAQQNVEHKDVMQVVPKTYGQMPNMMQAQNMGQPQMPGQQPQILQLLQMLLSAQNGQMPQMNGQMPQMNGQMPPMNGQMPPMMGEPEKFDPNEGYNSKCDEDPMLRNGDDCGDYALRKKLKGTYTSQAWKCNTFECICPHMGGNFIQNEGDGRGVCILPSGRPLTKAIRKEYRTLSDEERHRYHAAVKKLMEIGIFDEISALHLNITRQHSAHYMDKANANLKFWTWHQHYIKRFEYELRKIDPDLAIPYWDSTLDENLPASRDSIMWTDEFMGRTDENGTVISGPGAHWLTLNGQLLKRRPVFWGPLFREADLKFWLGESQLDMPRHPVKMFSCRRQVKELFNMHGNVHHYLGQDLPTATNDPVFYTLHSWMELLFKIWTQQKDRNCHIPGLIDDEIDETVEYEKRPTCTREKPDCGSKYLFCDQTQQEPRCAVKIRIGGICEGLNNRDQPCLNGICQHNRCVEIQQPTSPTLSQNPMSDLPMEEPEPRRQMSMVNLAGRFMPENERPDFGFLGFH</sequence>
<protein>
    <submittedName>
        <fullName evidence="7">Tyrosinase copper-binding domain-containing protein</fullName>
    </submittedName>
</protein>
<dbReference type="PANTHER" id="PTHR11474:SF126">
    <property type="entry name" value="TYROSINASE-LIKE PROTEIN TYR-1-RELATED"/>
    <property type="match status" value="1"/>
</dbReference>
<evidence type="ECO:0000256" key="3">
    <source>
        <dbReference type="SAM" id="MobiDB-lite"/>
    </source>
</evidence>
<keyword evidence="4" id="KW-0732">Signal</keyword>
<feature type="compositionally biased region" description="Polar residues" evidence="3">
    <location>
        <begin position="508"/>
        <end position="518"/>
    </location>
</feature>
<evidence type="ECO:0000259" key="5">
    <source>
        <dbReference type="Pfam" id="PF00264"/>
    </source>
</evidence>
<dbReference type="AlphaFoldDB" id="A0A914DIV0"/>
<dbReference type="Gene3D" id="1.10.1280.10">
    <property type="entry name" value="Di-copper center containing domain from catechol oxidase"/>
    <property type="match status" value="1"/>
</dbReference>
<keyword evidence="1" id="KW-0479">Metal-binding</keyword>
<feature type="domain" description="Tyrosinase copper-binding" evidence="5">
    <location>
        <begin position="234"/>
        <end position="422"/>
    </location>
</feature>
<feature type="signal peptide" evidence="4">
    <location>
        <begin position="1"/>
        <end position="16"/>
    </location>
</feature>
<evidence type="ECO:0000256" key="2">
    <source>
        <dbReference type="ARBA" id="ARBA00023008"/>
    </source>
</evidence>
<organism evidence="6 7">
    <name type="scientific">Acrobeloides nanus</name>
    <dbReference type="NCBI Taxonomy" id="290746"/>
    <lineage>
        <taxon>Eukaryota</taxon>
        <taxon>Metazoa</taxon>
        <taxon>Ecdysozoa</taxon>
        <taxon>Nematoda</taxon>
        <taxon>Chromadorea</taxon>
        <taxon>Rhabditida</taxon>
        <taxon>Tylenchina</taxon>
        <taxon>Cephalobomorpha</taxon>
        <taxon>Cephaloboidea</taxon>
        <taxon>Cephalobidae</taxon>
        <taxon>Acrobeloides</taxon>
    </lineage>
</organism>
<dbReference type="GO" id="GO:0016491">
    <property type="term" value="F:oxidoreductase activity"/>
    <property type="evidence" value="ECO:0007669"/>
    <property type="project" value="InterPro"/>
</dbReference>
<evidence type="ECO:0000313" key="7">
    <source>
        <dbReference type="WBParaSite" id="ACRNAN_scaffold2735.g8892.t1"/>
    </source>
</evidence>
<evidence type="ECO:0000256" key="4">
    <source>
        <dbReference type="SAM" id="SignalP"/>
    </source>
</evidence>
<evidence type="ECO:0000256" key="1">
    <source>
        <dbReference type="ARBA" id="ARBA00022723"/>
    </source>
</evidence>
<reference evidence="7" key="1">
    <citation type="submission" date="2022-11" db="UniProtKB">
        <authorList>
            <consortium name="WormBaseParasite"/>
        </authorList>
    </citation>
    <scope>IDENTIFICATION</scope>
</reference>
<dbReference type="WBParaSite" id="ACRNAN_scaffold2735.g8892.t1">
    <property type="protein sequence ID" value="ACRNAN_scaffold2735.g8892.t1"/>
    <property type="gene ID" value="ACRNAN_scaffold2735.g8892"/>
</dbReference>
<proteinExistence type="predicted"/>
<name>A0A914DIV0_9BILA</name>
<keyword evidence="6" id="KW-1185">Reference proteome</keyword>
<evidence type="ECO:0000313" key="6">
    <source>
        <dbReference type="Proteomes" id="UP000887540"/>
    </source>
</evidence>
<dbReference type="PRINTS" id="PR00092">
    <property type="entry name" value="TYROSINASE"/>
</dbReference>
<dbReference type="InterPro" id="IPR050316">
    <property type="entry name" value="Tyrosinase/Hemocyanin"/>
</dbReference>
<dbReference type="GO" id="GO:0046872">
    <property type="term" value="F:metal ion binding"/>
    <property type="evidence" value="ECO:0007669"/>
    <property type="project" value="UniProtKB-KW"/>
</dbReference>
<feature type="chain" id="PRO_5037317786" evidence="4">
    <location>
        <begin position="17"/>
        <end position="556"/>
    </location>
</feature>
<dbReference type="PANTHER" id="PTHR11474">
    <property type="entry name" value="TYROSINASE FAMILY MEMBER"/>
    <property type="match status" value="1"/>
</dbReference>